<gene>
    <name evidence="2" type="ORF">OBRU01_06231</name>
</gene>
<organism evidence="2 3">
    <name type="scientific">Operophtera brumata</name>
    <name type="common">Winter moth</name>
    <name type="synonym">Phalaena brumata</name>
    <dbReference type="NCBI Taxonomy" id="104452"/>
    <lineage>
        <taxon>Eukaryota</taxon>
        <taxon>Metazoa</taxon>
        <taxon>Ecdysozoa</taxon>
        <taxon>Arthropoda</taxon>
        <taxon>Hexapoda</taxon>
        <taxon>Insecta</taxon>
        <taxon>Pterygota</taxon>
        <taxon>Neoptera</taxon>
        <taxon>Endopterygota</taxon>
        <taxon>Lepidoptera</taxon>
        <taxon>Glossata</taxon>
        <taxon>Ditrysia</taxon>
        <taxon>Geometroidea</taxon>
        <taxon>Geometridae</taxon>
        <taxon>Larentiinae</taxon>
        <taxon>Operophtera</taxon>
    </lineage>
</organism>
<feature type="compositionally biased region" description="Polar residues" evidence="1">
    <location>
        <begin position="159"/>
        <end position="172"/>
    </location>
</feature>
<evidence type="ECO:0000313" key="2">
    <source>
        <dbReference type="EMBL" id="KOB76131.1"/>
    </source>
</evidence>
<comment type="caution">
    <text evidence="2">The sequence shown here is derived from an EMBL/GenBank/DDBJ whole genome shotgun (WGS) entry which is preliminary data.</text>
</comment>
<reference evidence="2 3" key="1">
    <citation type="journal article" date="2015" name="Genome Biol. Evol.">
        <title>The genome of winter moth (Operophtera brumata) provides a genomic perspective on sexual dimorphism and phenology.</title>
        <authorList>
            <person name="Derks M.F."/>
            <person name="Smit S."/>
            <person name="Salis L."/>
            <person name="Schijlen E."/>
            <person name="Bossers A."/>
            <person name="Mateman C."/>
            <person name="Pijl A.S."/>
            <person name="de Ridder D."/>
            <person name="Groenen M.A."/>
            <person name="Visser M.E."/>
            <person name="Megens H.J."/>
        </authorList>
    </citation>
    <scope>NUCLEOTIDE SEQUENCE [LARGE SCALE GENOMIC DNA]</scope>
    <source>
        <strain evidence="2">WM2013NL</strain>
        <tissue evidence="2">Head and thorax</tissue>
    </source>
</reference>
<dbReference type="Proteomes" id="UP000037510">
    <property type="component" value="Unassembled WGS sequence"/>
</dbReference>
<accession>A0A0L7LLQ2</accession>
<keyword evidence="3" id="KW-1185">Reference proteome</keyword>
<feature type="region of interest" description="Disordered" evidence="1">
    <location>
        <begin position="127"/>
        <end position="172"/>
    </location>
</feature>
<protein>
    <submittedName>
        <fullName evidence="2">Uncharacterized protein</fullName>
    </submittedName>
</protein>
<evidence type="ECO:0000256" key="1">
    <source>
        <dbReference type="SAM" id="MobiDB-lite"/>
    </source>
</evidence>
<name>A0A0L7LLQ2_OPEBR</name>
<proteinExistence type="predicted"/>
<evidence type="ECO:0000313" key="3">
    <source>
        <dbReference type="Proteomes" id="UP000037510"/>
    </source>
</evidence>
<feature type="compositionally biased region" description="Basic and acidic residues" evidence="1">
    <location>
        <begin position="143"/>
        <end position="158"/>
    </location>
</feature>
<feature type="compositionally biased region" description="Polar residues" evidence="1">
    <location>
        <begin position="127"/>
        <end position="141"/>
    </location>
</feature>
<dbReference type="EMBL" id="JTDY01000710">
    <property type="protein sequence ID" value="KOB76131.1"/>
    <property type="molecule type" value="Genomic_DNA"/>
</dbReference>
<dbReference type="AlphaFoldDB" id="A0A0L7LLQ2"/>
<sequence>MAKEDLLLQEEMGRLEIEPIQVIKSSNENPFNNKTKRGLRIRPHVQNPSCVCTSQKKNKNAGICKKKNNKILKEPVLQIIKSCVNNSTVDKAECQPECSSTSENVNIDSLNLCTLVNTCNQLKISSDSKEQSAASTSSNVNKWWKDGGRRTSHSRDNRNVVQHSQTGSCSQQALNPPCDVTIDELARKDNAQNV</sequence>